<proteinExistence type="predicted"/>
<dbReference type="EMBL" id="CP006986">
    <property type="protein sequence ID" value="AIC27073.1"/>
    <property type="molecule type" value="Genomic_DNA"/>
</dbReference>
<dbReference type="Proteomes" id="UP000027180">
    <property type="component" value="Chromosome"/>
</dbReference>
<protein>
    <submittedName>
        <fullName evidence="1">Uncharacterized protein</fullName>
    </submittedName>
</protein>
<reference evidence="1 2" key="1">
    <citation type="submission" date="2013-12" db="EMBL/GenBank/DDBJ databases">
        <title>Complete genome sequence of Rhizobium etli bv. mimosae IE4771.</title>
        <authorList>
            <person name="Bustos P."/>
            <person name="Santamaria R.I."/>
            <person name="Lozano L."/>
            <person name="Ormeno-Orrillo E."/>
            <person name="Rogel M.A."/>
            <person name="Romero D."/>
            <person name="Cevallos M.A."/>
            <person name="Martinez-Romero E."/>
            <person name="Gonzalez V."/>
        </authorList>
    </citation>
    <scope>NUCLEOTIDE SEQUENCE [LARGE SCALE GENOMIC DNA]</scope>
    <source>
        <strain evidence="1 2">IE4771</strain>
    </source>
</reference>
<dbReference type="KEGG" id="rei:IE4771_CH01956"/>
<accession>A0A060HVU9</accession>
<name>A0A060HVU9_RHIET</name>
<organism evidence="1 2">
    <name type="scientific">Rhizobium etli bv. mimosae str. IE4771</name>
    <dbReference type="NCBI Taxonomy" id="1432050"/>
    <lineage>
        <taxon>Bacteria</taxon>
        <taxon>Pseudomonadati</taxon>
        <taxon>Pseudomonadota</taxon>
        <taxon>Alphaproteobacteria</taxon>
        <taxon>Hyphomicrobiales</taxon>
        <taxon>Rhizobiaceae</taxon>
        <taxon>Rhizobium/Agrobacterium group</taxon>
        <taxon>Rhizobium</taxon>
    </lineage>
</organism>
<dbReference type="OrthoDB" id="9968723at2"/>
<evidence type="ECO:0000313" key="1">
    <source>
        <dbReference type="EMBL" id="AIC27073.1"/>
    </source>
</evidence>
<gene>
    <name evidence="1" type="ORF">IE4771_CH01956</name>
</gene>
<evidence type="ECO:0000313" key="2">
    <source>
        <dbReference type="Proteomes" id="UP000027180"/>
    </source>
</evidence>
<dbReference type="RefSeq" id="WP_010061019.1">
    <property type="nucleotide sequence ID" value="NZ_CP006986.1"/>
</dbReference>
<dbReference type="AlphaFoldDB" id="A0A060HVU9"/>
<dbReference type="HOGENOM" id="CLU_2525197_0_0_5"/>
<sequence>MDYGELYRATKDAFTEALAEHKTRPRLMRVDPFDAEDEDGKSVRVIGVIDDDDMVKFLVIEEDEDGAIFPAPCSTVYRKGAAGQ</sequence>